<protein>
    <submittedName>
        <fullName evidence="1">Uncharacterized protein</fullName>
    </submittedName>
</protein>
<dbReference type="AlphaFoldDB" id="A0A1S7LHX0"/>
<accession>A0A1S7LHX0</accession>
<reference evidence="1" key="1">
    <citation type="submission" date="2015-04" db="EMBL/GenBank/DDBJ databases">
        <authorList>
            <person name="Syromyatnikov M.Y."/>
            <person name="Popov V.N."/>
        </authorList>
    </citation>
    <scope>NUCLEOTIDE SEQUENCE</scope>
    <source>
        <strain evidence="1">MO-1</strain>
    </source>
</reference>
<organism evidence="1">
    <name type="scientific">Magnetococcus massalia (strain MO-1)</name>
    <dbReference type="NCBI Taxonomy" id="451514"/>
    <lineage>
        <taxon>Bacteria</taxon>
        <taxon>Pseudomonadati</taxon>
        <taxon>Pseudomonadota</taxon>
        <taxon>Magnetococcia</taxon>
        <taxon>Magnetococcales</taxon>
        <taxon>Magnetococcaceae</taxon>
        <taxon>Magnetococcus</taxon>
    </lineage>
</organism>
<proteinExistence type="predicted"/>
<evidence type="ECO:0000313" key="1">
    <source>
        <dbReference type="EMBL" id="CRH06148.1"/>
    </source>
</evidence>
<gene>
    <name evidence="1" type="ORF">MAGMO_1975</name>
</gene>
<sequence length="62" mass="7203">MKKIDTIHAKVNATMREVEDRSEIPEKLATLTKQILEIHRRNEDLGWLSDMLQEIEAEDAQA</sequence>
<name>A0A1S7LHX0_MAGMO</name>
<dbReference type="EMBL" id="LO017727">
    <property type="protein sequence ID" value="CRH06148.1"/>
    <property type="molecule type" value="Genomic_DNA"/>
</dbReference>